<dbReference type="Pfam" id="PF00106">
    <property type="entry name" value="adh_short"/>
    <property type="match status" value="1"/>
</dbReference>
<evidence type="ECO:0000256" key="1">
    <source>
        <dbReference type="ARBA" id="ARBA00023002"/>
    </source>
</evidence>
<comment type="caution">
    <text evidence="2">The sequence shown here is derived from an EMBL/GenBank/DDBJ whole genome shotgun (WGS) entry which is preliminary data.</text>
</comment>
<dbReference type="InterPro" id="IPR036291">
    <property type="entry name" value="NAD(P)-bd_dom_sf"/>
</dbReference>
<dbReference type="RefSeq" id="WP_378538647.1">
    <property type="nucleotide sequence ID" value="NZ_JBHSBH010000025.1"/>
</dbReference>
<keyword evidence="1" id="KW-0560">Oxidoreductase</keyword>
<sequence>MAKTFVVTGGTDGIGAAVARALFSRGDRVVAIGTSPAKGAALAREAAGTPGSLTFIRADLSLVADNERAIAEITDDHPDIDGLVLCARYFRSRRRVTPDGFEDNFALFYLSRLLFGYGLRGALERAQRPVIINAAGPGHDTPIHWDDLQSARNYDGVQAMFMTGRFNDLLGVTFAERHGAGPVRYVLFHPGTTATSFAGEFDPATAEFIQRQKAPAKPATDVVPPILRLLDDPPRRALSAFSMDTELSIDAGLFPPEDAARLADLTARLLGSRAR</sequence>
<dbReference type="InterPro" id="IPR002347">
    <property type="entry name" value="SDR_fam"/>
</dbReference>
<name>A0ABV8FZR8_9ACTN</name>
<gene>
    <name evidence="2" type="ORF">ACFOVU_28965</name>
</gene>
<proteinExistence type="predicted"/>
<dbReference type="InterPro" id="IPR052228">
    <property type="entry name" value="Sec_Metab_Biosynth_Oxidored"/>
</dbReference>
<dbReference type="Proteomes" id="UP001595847">
    <property type="component" value="Unassembled WGS sequence"/>
</dbReference>
<dbReference type="PANTHER" id="PTHR47534:SF3">
    <property type="entry name" value="ALCOHOL DEHYDROGENASE-LIKE C-TERMINAL DOMAIN-CONTAINING PROTEIN"/>
    <property type="match status" value="1"/>
</dbReference>
<dbReference type="Gene3D" id="3.40.50.720">
    <property type="entry name" value="NAD(P)-binding Rossmann-like Domain"/>
    <property type="match status" value="1"/>
</dbReference>
<reference evidence="3" key="1">
    <citation type="journal article" date="2019" name="Int. J. Syst. Evol. Microbiol.">
        <title>The Global Catalogue of Microorganisms (GCM) 10K type strain sequencing project: providing services to taxonomists for standard genome sequencing and annotation.</title>
        <authorList>
            <consortium name="The Broad Institute Genomics Platform"/>
            <consortium name="The Broad Institute Genome Sequencing Center for Infectious Disease"/>
            <person name="Wu L."/>
            <person name="Ma J."/>
        </authorList>
    </citation>
    <scope>NUCLEOTIDE SEQUENCE [LARGE SCALE GENOMIC DNA]</scope>
    <source>
        <strain evidence="3">TBRC 1826</strain>
    </source>
</reference>
<dbReference type="PANTHER" id="PTHR47534">
    <property type="entry name" value="YALI0E05731P"/>
    <property type="match status" value="1"/>
</dbReference>
<dbReference type="SUPFAM" id="SSF51735">
    <property type="entry name" value="NAD(P)-binding Rossmann-fold domains"/>
    <property type="match status" value="1"/>
</dbReference>
<protein>
    <submittedName>
        <fullName evidence="2">SDR family NAD(P)-dependent oxidoreductase</fullName>
    </submittedName>
</protein>
<accession>A0ABV8FZR8</accession>
<keyword evidence="3" id="KW-1185">Reference proteome</keyword>
<evidence type="ECO:0000313" key="2">
    <source>
        <dbReference type="EMBL" id="MFC3999978.1"/>
    </source>
</evidence>
<organism evidence="2 3">
    <name type="scientific">Nocardiopsis sediminis</name>
    <dbReference type="NCBI Taxonomy" id="1778267"/>
    <lineage>
        <taxon>Bacteria</taxon>
        <taxon>Bacillati</taxon>
        <taxon>Actinomycetota</taxon>
        <taxon>Actinomycetes</taxon>
        <taxon>Streptosporangiales</taxon>
        <taxon>Nocardiopsidaceae</taxon>
        <taxon>Nocardiopsis</taxon>
    </lineage>
</organism>
<dbReference type="EMBL" id="JBHSBH010000025">
    <property type="protein sequence ID" value="MFC3999978.1"/>
    <property type="molecule type" value="Genomic_DNA"/>
</dbReference>
<evidence type="ECO:0000313" key="3">
    <source>
        <dbReference type="Proteomes" id="UP001595847"/>
    </source>
</evidence>